<comment type="caution">
    <text evidence="2">The sequence shown here is derived from an EMBL/GenBank/DDBJ whole genome shotgun (WGS) entry which is preliminary data.</text>
</comment>
<feature type="domain" description="PIN" evidence="1">
    <location>
        <begin position="3"/>
        <end position="122"/>
    </location>
</feature>
<proteinExistence type="predicted"/>
<sequence length="129" mass="14819">MRVLPDSHILAWFAEDDEKLTAEMREILEDDSNELFFSAASIWELAIKRALNRHGFNIEPRMLERSLVENDFTELPVTSRHALAVESLPPIHKDPFDRILIAQSMSEGMLLLTSDETIARYSGPIRLVR</sequence>
<dbReference type="Gene3D" id="3.40.50.1010">
    <property type="entry name" value="5'-nuclease"/>
    <property type="match status" value="1"/>
</dbReference>
<name>A0A444LFK8_9HYPH</name>
<evidence type="ECO:0000313" key="2">
    <source>
        <dbReference type="EMBL" id="RWX76820.1"/>
    </source>
</evidence>
<dbReference type="PANTHER" id="PTHR36173:SF2">
    <property type="entry name" value="RIBONUCLEASE VAPC16"/>
    <property type="match status" value="1"/>
</dbReference>
<evidence type="ECO:0000313" key="3">
    <source>
        <dbReference type="Proteomes" id="UP000287687"/>
    </source>
</evidence>
<protein>
    <submittedName>
        <fullName evidence="2">Type II toxin-antitoxin system VapC family toxin</fullName>
    </submittedName>
</protein>
<organism evidence="2 3">
    <name type="scientific">Neorhizobium lilium</name>
    <dbReference type="NCBI Taxonomy" id="2503024"/>
    <lineage>
        <taxon>Bacteria</taxon>
        <taxon>Pseudomonadati</taxon>
        <taxon>Pseudomonadota</taxon>
        <taxon>Alphaproteobacteria</taxon>
        <taxon>Hyphomicrobiales</taxon>
        <taxon>Rhizobiaceae</taxon>
        <taxon>Rhizobium/Agrobacterium group</taxon>
        <taxon>Neorhizobium</taxon>
    </lineage>
</organism>
<dbReference type="InterPro" id="IPR041705">
    <property type="entry name" value="PIN_Sll0205"/>
</dbReference>
<evidence type="ECO:0000259" key="1">
    <source>
        <dbReference type="Pfam" id="PF01850"/>
    </source>
</evidence>
<dbReference type="AlphaFoldDB" id="A0A444LFK8"/>
<reference evidence="2 3" key="1">
    <citation type="submission" date="2019-01" db="EMBL/GenBank/DDBJ databases">
        <title>The draft genome of Rhizobium sp. 24NR.</title>
        <authorList>
            <person name="Liu L."/>
            <person name="Liang L."/>
            <person name="Shi S."/>
            <person name="Xu L."/>
            <person name="Wang X."/>
            <person name="Li L."/>
            <person name="Zhang X."/>
        </authorList>
    </citation>
    <scope>NUCLEOTIDE SEQUENCE [LARGE SCALE GENOMIC DNA]</scope>
    <source>
        <strain evidence="2 3">24NR</strain>
    </source>
</reference>
<dbReference type="InterPro" id="IPR029060">
    <property type="entry name" value="PIN-like_dom_sf"/>
</dbReference>
<dbReference type="SUPFAM" id="SSF88723">
    <property type="entry name" value="PIN domain-like"/>
    <property type="match status" value="1"/>
</dbReference>
<gene>
    <name evidence="2" type="ORF">EPK99_14200</name>
</gene>
<keyword evidence="3" id="KW-1185">Reference proteome</keyword>
<dbReference type="InterPro" id="IPR052919">
    <property type="entry name" value="TA_system_RNase"/>
</dbReference>
<dbReference type="CDD" id="cd09872">
    <property type="entry name" value="PIN_Sll0205-like"/>
    <property type="match status" value="1"/>
</dbReference>
<dbReference type="PANTHER" id="PTHR36173">
    <property type="entry name" value="RIBONUCLEASE VAPC16-RELATED"/>
    <property type="match status" value="1"/>
</dbReference>
<dbReference type="Pfam" id="PF01850">
    <property type="entry name" value="PIN"/>
    <property type="match status" value="1"/>
</dbReference>
<dbReference type="RefSeq" id="WP_128443736.1">
    <property type="nucleotide sequence ID" value="NZ_SBIP01000003.1"/>
</dbReference>
<dbReference type="InterPro" id="IPR002716">
    <property type="entry name" value="PIN_dom"/>
</dbReference>
<dbReference type="Proteomes" id="UP000287687">
    <property type="component" value="Unassembled WGS sequence"/>
</dbReference>
<accession>A0A444LFK8</accession>
<dbReference type="EMBL" id="SBIP01000003">
    <property type="protein sequence ID" value="RWX76820.1"/>
    <property type="molecule type" value="Genomic_DNA"/>
</dbReference>
<dbReference type="OrthoDB" id="9798990at2"/>